<dbReference type="Gene3D" id="2.40.50.140">
    <property type="entry name" value="Nucleic acid-binding proteins"/>
    <property type="match status" value="1"/>
</dbReference>
<dbReference type="InterPro" id="IPR012337">
    <property type="entry name" value="RNaseH-like_sf"/>
</dbReference>
<dbReference type="SUPFAM" id="SSF50249">
    <property type="entry name" value="Nucleic acid-binding proteins"/>
    <property type="match status" value="1"/>
</dbReference>
<dbReference type="GO" id="GO:0005840">
    <property type="term" value="C:ribosome"/>
    <property type="evidence" value="ECO:0007669"/>
    <property type="project" value="UniProtKB-KW"/>
</dbReference>
<dbReference type="AlphaFoldDB" id="A0A376G564"/>
<feature type="domain" description="S1 motif" evidence="2">
    <location>
        <begin position="658"/>
        <end position="727"/>
    </location>
</feature>
<keyword evidence="1" id="KW-0175">Coiled coil</keyword>
<dbReference type="SMART" id="SM00316">
    <property type="entry name" value="S1"/>
    <property type="match status" value="1"/>
</dbReference>
<proteinExistence type="predicted"/>
<dbReference type="Pfam" id="PF16921">
    <property type="entry name" value="Tex_YqgF"/>
    <property type="match status" value="1"/>
</dbReference>
<dbReference type="SUPFAM" id="SSF53098">
    <property type="entry name" value="Ribonuclease H-like"/>
    <property type="match status" value="1"/>
</dbReference>
<evidence type="ECO:0000259" key="2">
    <source>
        <dbReference type="PROSITE" id="PS50126"/>
    </source>
</evidence>
<dbReference type="InterPro" id="IPR041692">
    <property type="entry name" value="HHH_9"/>
</dbReference>
<organism evidence="3 4">
    <name type="scientific">Empedobacter falsenii</name>
    <dbReference type="NCBI Taxonomy" id="343874"/>
    <lineage>
        <taxon>Bacteria</taxon>
        <taxon>Pseudomonadati</taxon>
        <taxon>Bacteroidota</taxon>
        <taxon>Flavobacteriia</taxon>
        <taxon>Flavobacteriales</taxon>
        <taxon>Weeksellaceae</taxon>
        <taxon>Empedobacter</taxon>
    </lineage>
</organism>
<dbReference type="Pfam" id="PF00575">
    <property type="entry name" value="S1"/>
    <property type="match status" value="1"/>
</dbReference>
<dbReference type="FunFam" id="3.30.420.140:FF:000001">
    <property type="entry name" value="RNA-binding transcriptional accessory protein"/>
    <property type="match status" value="1"/>
</dbReference>
<gene>
    <name evidence="3" type="primary">yhgF</name>
    <name evidence="3" type="ORF">NCTC13456_01123</name>
</gene>
<dbReference type="InterPro" id="IPR023319">
    <property type="entry name" value="Tex-like_HTH_dom_sf"/>
</dbReference>
<dbReference type="FunFam" id="2.40.50.140:FF:000051">
    <property type="entry name" value="RNA-binding transcriptional accessory protein"/>
    <property type="match status" value="1"/>
</dbReference>
<dbReference type="FunFam" id="1.10.150.310:FF:000001">
    <property type="entry name" value="RNA-binding transcriptional accessory protein"/>
    <property type="match status" value="1"/>
</dbReference>
<dbReference type="Proteomes" id="UP000254737">
    <property type="component" value="Unassembled WGS sequence"/>
</dbReference>
<dbReference type="Gene3D" id="3.30.420.140">
    <property type="entry name" value="YqgF/RNase H-like domain"/>
    <property type="match status" value="1"/>
</dbReference>
<sequence>MLFFIFVKNSNLQGQTFNMNLIQYIHQHLNSISEKSINNTVNCLNEDNTIPFIARYRKEVTGNLDEVQISAIKKLQNQYNEIVSRKEFILKTLEEQNQLSNELQQRIQKSFDLVQLEDLYLPYKKKKKTRATIAKEKGLEPLAKIIMKQNNIPDLDDLAKKYLNEDVISIEDAFAGVQDIIAEWINENEYVRHRLRDIFRKSALIESKLIKSKIDDEDSAKYSNYFEYEELLKKIASHRLLAILRGENEGFLKVNVSIDKKEAFKFLEYTLIKSIQPEVSWVIEEAIKDAYKRLLAPSISNEVLKEAKQKADETSINVFSKNLNQLLLAPPLGEKRILAIDPGYKSGCKVVVLDEQGDLLHNENIYPHAPQNEKTQAIKKLKSLVSAYNVDAISIGNGTASRETENLVQNIAFDRPLKVFVVNEAGASVYSASKIARDEFPDKDVTVRGAVSIGRRLQDPLAELVKIEPKSIGVGQYQHDVDQTLLKNELDDVVSFCVNKVGVNLNTASKHLLNYVAGIGEKMAENIVEYRSENGAFNSRKELLKVPRLGEKAFLQASAFLRIPNAKNPLDNSAVHPESYALVEKMAKDLKVDLKDLIQNKELINQLDLTKYITEKVGLPTLEDIKKELEKPGLDPRSTAKVFSFDQRLKKFEDLQLGMKVPGIINNITNFGCFVDIGIKENGLIHISKISNEFISDVNSKVHLSQQIEVTVIGIDTEKRKIQLSLID</sequence>
<dbReference type="Pfam" id="PF17674">
    <property type="entry name" value="HHH_9"/>
    <property type="match status" value="1"/>
</dbReference>
<evidence type="ECO:0000313" key="3">
    <source>
        <dbReference type="EMBL" id="STD54642.1"/>
    </source>
</evidence>
<dbReference type="SMART" id="SM00732">
    <property type="entry name" value="YqgFc"/>
    <property type="match status" value="1"/>
</dbReference>
<dbReference type="SUPFAM" id="SSF158832">
    <property type="entry name" value="Tex N-terminal region-like"/>
    <property type="match status" value="1"/>
</dbReference>
<dbReference type="InterPro" id="IPR032639">
    <property type="entry name" value="Tex_YqgF"/>
</dbReference>
<dbReference type="InterPro" id="IPR050437">
    <property type="entry name" value="Ribos_protein_bS1-like"/>
</dbReference>
<dbReference type="InterPro" id="IPR055179">
    <property type="entry name" value="Tex-like_central_region"/>
</dbReference>
<dbReference type="Gene3D" id="1.10.3500.10">
    <property type="entry name" value="Tex N-terminal region-like"/>
    <property type="match status" value="1"/>
</dbReference>
<dbReference type="PROSITE" id="PS50126">
    <property type="entry name" value="S1"/>
    <property type="match status" value="1"/>
</dbReference>
<dbReference type="Pfam" id="PF22706">
    <property type="entry name" value="Tex_central_region"/>
    <property type="match status" value="1"/>
</dbReference>
<dbReference type="GO" id="GO:0006139">
    <property type="term" value="P:nucleobase-containing compound metabolic process"/>
    <property type="evidence" value="ECO:0007669"/>
    <property type="project" value="InterPro"/>
</dbReference>
<reference evidence="3 4" key="1">
    <citation type="submission" date="2018-06" db="EMBL/GenBank/DDBJ databases">
        <authorList>
            <consortium name="Pathogen Informatics"/>
            <person name="Doyle S."/>
        </authorList>
    </citation>
    <scope>NUCLEOTIDE SEQUENCE [LARGE SCALE GENOMIC DNA]</scope>
    <source>
        <strain evidence="3 4">NCTC13456</strain>
    </source>
</reference>
<evidence type="ECO:0000313" key="4">
    <source>
        <dbReference type="Proteomes" id="UP000254737"/>
    </source>
</evidence>
<dbReference type="GO" id="GO:0003729">
    <property type="term" value="F:mRNA binding"/>
    <property type="evidence" value="ECO:0007669"/>
    <property type="project" value="TreeGrafter"/>
</dbReference>
<keyword evidence="3" id="KW-0689">Ribosomal protein</keyword>
<dbReference type="STRING" id="343874.GCA_000805695_00274"/>
<feature type="coiled-coil region" evidence="1">
    <location>
        <begin position="580"/>
        <end position="607"/>
    </location>
</feature>
<dbReference type="PANTHER" id="PTHR10724:SF10">
    <property type="entry name" value="S1 RNA-BINDING DOMAIN-CONTAINING PROTEIN 1"/>
    <property type="match status" value="1"/>
</dbReference>
<keyword evidence="3" id="KW-0687">Ribonucleoprotein</keyword>
<dbReference type="InterPro" id="IPR018974">
    <property type="entry name" value="Tex-like_N"/>
</dbReference>
<dbReference type="EMBL" id="UFXS01000001">
    <property type="protein sequence ID" value="STD54642.1"/>
    <property type="molecule type" value="Genomic_DNA"/>
</dbReference>
<dbReference type="FunFam" id="1.10.10.650:FF:000001">
    <property type="entry name" value="S1 RNA-binding domain 1"/>
    <property type="match status" value="1"/>
</dbReference>
<dbReference type="GO" id="GO:0005737">
    <property type="term" value="C:cytoplasm"/>
    <property type="evidence" value="ECO:0007669"/>
    <property type="project" value="UniProtKB-ARBA"/>
</dbReference>
<dbReference type="InterPro" id="IPR023323">
    <property type="entry name" value="Tex-like_dom_sf"/>
</dbReference>
<dbReference type="InterPro" id="IPR037027">
    <property type="entry name" value="YqgF/RNaseH-like_dom_sf"/>
</dbReference>
<dbReference type="Pfam" id="PF09371">
    <property type="entry name" value="Tex_N"/>
    <property type="match status" value="1"/>
</dbReference>
<name>A0A376G564_9FLAO</name>
<dbReference type="SUPFAM" id="SSF47781">
    <property type="entry name" value="RuvA domain 2-like"/>
    <property type="match status" value="2"/>
</dbReference>
<dbReference type="Pfam" id="PF12836">
    <property type="entry name" value="HHH_3"/>
    <property type="match status" value="1"/>
</dbReference>
<dbReference type="InterPro" id="IPR006641">
    <property type="entry name" value="YqgF/RNaseH-like_dom"/>
</dbReference>
<protein>
    <submittedName>
        <fullName evidence="3">30S ribosomal protein S1</fullName>
    </submittedName>
</protein>
<dbReference type="GO" id="GO:0006412">
    <property type="term" value="P:translation"/>
    <property type="evidence" value="ECO:0007669"/>
    <property type="project" value="TreeGrafter"/>
</dbReference>
<accession>A0A376G564</accession>
<dbReference type="Gene3D" id="1.10.10.650">
    <property type="entry name" value="RuvA domain 2-like"/>
    <property type="match status" value="1"/>
</dbReference>
<dbReference type="InterPro" id="IPR003029">
    <property type="entry name" value="S1_domain"/>
</dbReference>
<dbReference type="GO" id="GO:0003735">
    <property type="term" value="F:structural constituent of ribosome"/>
    <property type="evidence" value="ECO:0007669"/>
    <property type="project" value="TreeGrafter"/>
</dbReference>
<dbReference type="InterPro" id="IPR044146">
    <property type="entry name" value="S1_Tex"/>
</dbReference>
<dbReference type="Gene3D" id="1.10.150.310">
    <property type="entry name" value="Tex RuvX-like domain-like"/>
    <property type="match status" value="1"/>
</dbReference>
<dbReference type="InterPro" id="IPR010994">
    <property type="entry name" value="RuvA_2-like"/>
</dbReference>
<dbReference type="PANTHER" id="PTHR10724">
    <property type="entry name" value="30S RIBOSOMAL PROTEIN S1"/>
    <property type="match status" value="1"/>
</dbReference>
<dbReference type="InterPro" id="IPR012340">
    <property type="entry name" value="NA-bd_OB-fold"/>
</dbReference>
<evidence type="ECO:0000256" key="1">
    <source>
        <dbReference type="SAM" id="Coils"/>
    </source>
</evidence>
<dbReference type="CDD" id="cd05685">
    <property type="entry name" value="S1_Tex"/>
    <property type="match status" value="1"/>
</dbReference>